<name>F1T491_9ACTN</name>
<evidence type="ECO:0000256" key="2">
    <source>
        <dbReference type="SAM" id="Phobius"/>
    </source>
</evidence>
<keyword evidence="4" id="KW-1185">Reference proteome</keyword>
<keyword evidence="2" id="KW-0472">Membrane</keyword>
<organism evidence="3 4">
    <name type="scientific">Fannyhessea vaginae DSM 15829</name>
    <dbReference type="NCBI Taxonomy" id="525256"/>
    <lineage>
        <taxon>Bacteria</taxon>
        <taxon>Bacillati</taxon>
        <taxon>Actinomycetota</taxon>
        <taxon>Coriobacteriia</taxon>
        <taxon>Coriobacteriales</taxon>
        <taxon>Atopobiaceae</taxon>
        <taxon>Fannyhessea</taxon>
    </lineage>
</organism>
<feature type="region of interest" description="Disordered" evidence="1">
    <location>
        <begin position="231"/>
        <end position="302"/>
    </location>
</feature>
<comment type="caution">
    <text evidence="3">The sequence shown here is derived from an EMBL/GenBank/DDBJ whole genome shotgun (WGS) entry which is preliminary data.</text>
</comment>
<keyword evidence="2" id="KW-1133">Transmembrane helix</keyword>
<dbReference type="EMBL" id="ACGK02000001">
    <property type="protein sequence ID" value="EGF23535.1"/>
    <property type="molecule type" value="Genomic_DNA"/>
</dbReference>
<feature type="compositionally biased region" description="Polar residues" evidence="1">
    <location>
        <begin position="234"/>
        <end position="255"/>
    </location>
</feature>
<proteinExistence type="predicted"/>
<sequence length="302" mass="33166">MLIYALTGIFFFGSWLAASYDVTSTYVLYVFRLSFVQQFMKIAPFIIVFGCVIMLLRAIFTRNRKVVIISKAKDNKITVSLRAIESQAKHVIEEDGRFCVVRLYVKSAKYGHIRVNARIQPEETEDLLTASDELKSKLYAGLSVIVGNHIDAVNLEFAQAKNYISVSDEDLVAPVSTEPLSNVTDTDVDSTDLPHTLDGADTFTVSADVQRPLHTKLLHKSSGITVPISHYGASDTSSNSDDVPSQNFGSKSSQDQARKSTTIVSQSTTVTSHPTTGLQTSKDERAASSSSSLTTSVQRERQ</sequence>
<gene>
    <name evidence="3" type="ORF">HMPREF0091_10482</name>
</gene>
<evidence type="ECO:0000313" key="4">
    <source>
        <dbReference type="Proteomes" id="UP000005947"/>
    </source>
</evidence>
<dbReference type="AlphaFoldDB" id="F1T491"/>
<evidence type="ECO:0000256" key="1">
    <source>
        <dbReference type="SAM" id="MobiDB-lite"/>
    </source>
</evidence>
<feature type="transmembrane region" description="Helical" evidence="2">
    <location>
        <begin position="43"/>
        <end position="60"/>
    </location>
</feature>
<accession>F1T491</accession>
<protein>
    <recommendedName>
        <fullName evidence="5">Alkaline shock response membrane anchor protein AmaP</fullName>
    </recommendedName>
</protein>
<evidence type="ECO:0000313" key="3">
    <source>
        <dbReference type="EMBL" id="EGF23535.1"/>
    </source>
</evidence>
<feature type="compositionally biased region" description="Low complexity" evidence="1">
    <location>
        <begin position="260"/>
        <end position="272"/>
    </location>
</feature>
<dbReference type="Proteomes" id="UP000005947">
    <property type="component" value="Unassembled WGS sequence"/>
</dbReference>
<keyword evidence="2" id="KW-0812">Transmembrane</keyword>
<evidence type="ECO:0008006" key="5">
    <source>
        <dbReference type="Google" id="ProtNLM"/>
    </source>
</evidence>
<reference evidence="3 4" key="1">
    <citation type="submission" date="2011-02" db="EMBL/GenBank/DDBJ databases">
        <authorList>
            <person name="Muzny D."/>
            <person name="Qin X."/>
            <person name="Buhay C."/>
            <person name="Dugan-Rocha S."/>
            <person name="Ding Y."/>
            <person name="Chen G."/>
            <person name="Hawes A."/>
            <person name="Holder M."/>
            <person name="Jhangiani S."/>
            <person name="Johnson A."/>
            <person name="Khan Z."/>
            <person name="Li Z."/>
            <person name="Liu W."/>
            <person name="Liu X."/>
            <person name="Perez L."/>
            <person name="Shen H."/>
            <person name="Wang Q."/>
            <person name="Watt J."/>
            <person name="Xi L."/>
            <person name="Xin Y."/>
            <person name="Zhou J."/>
            <person name="Deng J."/>
            <person name="Jiang H."/>
            <person name="Liu Y."/>
            <person name="Qu J."/>
            <person name="Song X.-Z."/>
            <person name="Zhang L."/>
            <person name="Villasana D."/>
            <person name="Johnson A."/>
            <person name="Liu J."/>
            <person name="Liyanage D."/>
            <person name="Lorensuhewa L."/>
            <person name="Robinson T."/>
            <person name="Song A."/>
            <person name="Song B.-B."/>
            <person name="Dinh H."/>
            <person name="Thornton R."/>
            <person name="Coyle M."/>
            <person name="Francisco L."/>
            <person name="Jackson L."/>
            <person name="Javaid M."/>
            <person name="Korchina V."/>
            <person name="Kovar C."/>
            <person name="Mata R."/>
            <person name="Mathew T."/>
            <person name="Ngo R."/>
            <person name="Nguyen L."/>
            <person name="Nguyen N."/>
            <person name="Okwuonu G."/>
            <person name="Ongeri F."/>
            <person name="Pham C."/>
            <person name="Simmons D."/>
            <person name="Wilczek-Boney K."/>
            <person name="Hale W."/>
            <person name="Jakkamsetti A."/>
            <person name="Pham P."/>
            <person name="Ruth R."/>
            <person name="San Lucas F."/>
            <person name="Warren J."/>
            <person name="Zhang J."/>
            <person name="Zhao Z."/>
            <person name="Zhou C."/>
            <person name="Zhu D."/>
            <person name="Lee S."/>
            <person name="Bess C."/>
            <person name="Blankenburg K."/>
            <person name="Forbes L."/>
            <person name="Fu Q."/>
            <person name="Gubbala S."/>
            <person name="Hirani K."/>
            <person name="Jayaseelan J.C."/>
            <person name="Lara F."/>
            <person name="Munidasa M."/>
            <person name="Palculict T."/>
            <person name="Patil S."/>
            <person name="Pu L.-L."/>
            <person name="Saada N."/>
            <person name="Tang L."/>
            <person name="Weissenberger G."/>
            <person name="Zhu Y."/>
            <person name="Hemphill L."/>
            <person name="Shang Y."/>
            <person name="Youmans B."/>
            <person name="Ayvaz T."/>
            <person name="Ross M."/>
            <person name="Santibanez J."/>
            <person name="Aqrawi P."/>
            <person name="Gross S."/>
            <person name="Joshi V."/>
            <person name="Fowler G."/>
            <person name="Nazareth L."/>
            <person name="Reid J."/>
            <person name="Worley K."/>
            <person name="Petrosino J."/>
            <person name="Highlander S."/>
            <person name="Gibbs R."/>
        </authorList>
    </citation>
    <scope>NUCLEOTIDE SEQUENCE [LARGE SCALE GENOMIC DNA]</scope>
    <source>
        <strain evidence="3 4">DSM 15829</strain>
    </source>
</reference>